<evidence type="ECO:0000313" key="2">
    <source>
        <dbReference type="EMBL" id="KAH0776771.1"/>
    </source>
</evidence>
<feature type="region of interest" description="Disordered" evidence="1">
    <location>
        <begin position="76"/>
        <end position="106"/>
    </location>
</feature>
<name>A0ABQ7W7P7_SOLTU</name>
<protein>
    <submittedName>
        <fullName evidence="2">Uncharacterized protein</fullName>
    </submittedName>
</protein>
<feature type="compositionally biased region" description="Basic and acidic residues" evidence="1">
    <location>
        <begin position="321"/>
        <end position="330"/>
    </location>
</feature>
<reference evidence="2 3" key="1">
    <citation type="journal article" date="2021" name="bioRxiv">
        <title>Chromosome-scale and haplotype-resolved genome assembly of a tetraploid potato cultivar.</title>
        <authorList>
            <person name="Sun H."/>
            <person name="Jiao W.-B."/>
            <person name="Krause K."/>
            <person name="Campoy J.A."/>
            <person name="Goel M."/>
            <person name="Folz-Donahue K."/>
            <person name="Kukat C."/>
            <person name="Huettel B."/>
            <person name="Schneeberger K."/>
        </authorList>
    </citation>
    <scope>NUCLEOTIDE SEQUENCE [LARGE SCALE GENOMIC DNA]</scope>
    <source>
        <strain evidence="2">SolTubOtavaFocal</strain>
        <tissue evidence="2">Leaves</tissue>
    </source>
</reference>
<comment type="caution">
    <text evidence="2">The sequence shown here is derived from an EMBL/GenBank/DDBJ whole genome shotgun (WGS) entry which is preliminary data.</text>
</comment>
<proteinExistence type="predicted"/>
<sequence length="341" mass="37392">MLVHSASTSIAMSRGLFKLHSLALQWQRDTTLASHGEEVSQIGRDTLLEAGIQFREPFFEEDPLFEHIHARGPRRRRVDGLGRGRGVHRGRARGHALGHGADGIPIPPDIEAEAGVEADDLHIHQFGTSNIMNLLDMSFGDYIPDMAGTSGTAHCDTEDTALYNTQDFIEGLLDDPIESHIHTTRPSSTVEESPTTIIEDVVPTVNEDPDVTRIHTTGPSSTVEESPTTIIEDVVPTVNEDPDVTQIHTTGLSSTVEESPTTIIEDIVPIVNEDPDVTQTTLSPLSSPDVTFIMPVDDMPQTPGRKKGVKRIVKNVNIKDLPTKERKRDNEVEDGYTGLRP</sequence>
<gene>
    <name evidence="2" type="ORF">KY290_008182</name>
</gene>
<dbReference type="Proteomes" id="UP000826656">
    <property type="component" value="Unassembled WGS sequence"/>
</dbReference>
<evidence type="ECO:0000313" key="3">
    <source>
        <dbReference type="Proteomes" id="UP000826656"/>
    </source>
</evidence>
<feature type="region of interest" description="Disordered" evidence="1">
    <location>
        <begin position="320"/>
        <end position="341"/>
    </location>
</feature>
<keyword evidence="3" id="KW-1185">Reference proteome</keyword>
<feature type="compositionally biased region" description="Basic residues" evidence="1">
    <location>
        <begin position="85"/>
        <end position="96"/>
    </location>
</feature>
<organism evidence="2 3">
    <name type="scientific">Solanum tuberosum</name>
    <name type="common">Potato</name>
    <dbReference type="NCBI Taxonomy" id="4113"/>
    <lineage>
        <taxon>Eukaryota</taxon>
        <taxon>Viridiplantae</taxon>
        <taxon>Streptophyta</taxon>
        <taxon>Embryophyta</taxon>
        <taxon>Tracheophyta</taxon>
        <taxon>Spermatophyta</taxon>
        <taxon>Magnoliopsida</taxon>
        <taxon>eudicotyledons</taxon>
        <taxon>Gunneridae</taxon>
        <taxon>Pentapetalae</taxon>
        <taxon>asterids</taxon>
        <taxon>lamiids</taxon>
        <taxon>Solanales</taxon>
        <taxon>Solanaceae</taxon>
        <taxon>Solanoideae</taxon>
        <taxon>Solaneae</taxon>
        <taxon>Solanum</taxon>
    </lineage>
</organism>
<accession>A0ABQ7W7P7</accession>
<evidence type="ECO:0000256" key="1">
    <source>
        <dbReference type="SAM" id="MobiDB-lite"/>
    </source>
</evidence>
<dbReference type="EMBL" id="JAIVGD010000003">
    <property type="protein sequence ID" value="KAH0776771.1"/>
    <property type="molecule type" value="Genomic_DNA"/>
</dbReference>